<name>A0A645CPL3_9ZZZZ</name>
<dbReference type="AlphaFoldDB" id="A0A645CPL3"/>
<dbReference type="InterPro" id="IPR014509">
    <property type="entry name" value="YjdF-like"/>
</dbReference>
<sequence length="129" mass="14461">MPCGWFNDLIGGTRNCYDRAAHVAVGCFAWPLLEWIEQKRWSNSPWFTAVMTVMLFFGVGAVYEILEWLYAIRFESSSAEMVLGSQGDVWDAQKDMLCDGAGAALTVLLFYGTKAIRSCRIATSRESMP</sequence>
<evidence type="ECO:0000256" key="1">
    <source>
        <dbReference type="SAM" id="Phobius"/>
    </source>
</evidence>
<gene>
    <name evidence="2" type="ORF">SDC9_126046</name>
</gene>
<dbReference type="Pfam" id="PF09997">
    <property type="entry name" value="DUF2238"/>
    <property type="match status" value="1"/>
</dbReference>
<proteinExistence type="predicted"/>
<evidence type="ECO:0000313" key="2">
    <source>
        <dbReference type="EMBL" id="MPM79030.1"/>
    </source>
</evidence>
<protein>
    <recommendedName>
        <fullName evidence="3">Inner membrane protein YjdF</fullName>
    </recommendedName>
</protein>
<keyword evidence="1" id="KW-1133">Transmembrane helix</keyword>
<comment type="caution">
    <text evidence="2">The sequence shown here is derived from an EMBL/GenBank/DDBJ whole genome shotgun (WGS) entry which is preliminary data.</text>
</comment>
<keyword evidence="1" id="KW-0472">Membrane</keyword>
<accession>A0A645CPL3</accession>
<reference evidence="2" key="1">
    <citation type="submission" date="2019-08" db="EMBL/GenBank/DDBJ databases">
        <authorList>
            <person name="Kucharzyk K."/>
            <person name="Murdoch R.W."/>
            <person name="Higgins S."/>
            <person name="Loffler F."/>
        </authorList>
    </citation>
    <scope>NUCLEOTIDE SEQUENCE</scope>
</reference>
<feature type="transmembrane region" description="Helical" evidence="1">
    <location>
        <begin position="46"/>
        <end position="66"/>
    </location>
</feature>
<evidence type="ECO:0008006" key="3">
    <source>
        <dbReference type="Google" id="ProtNLM"/>
    </source>
</evidence>
<keyword evidence="1" id="KW-0812">Transmembrane</keyword>
<dbReference type="EMBL" id="VSSQ01029065">
    <property type="protein sequence ID" value="MPM79030.1"/>
    <property type="molecule type" value="Genomic_DNA"/>
</dbReference>
<organism evidence="2">
    <name type="scientific">bioreactor metagenome</name>
    <dbReference type="NCBI Taxonomy" id="1076179"/>
    <lineage>
        <taxon>unclassified sequences</taxon>
        <taxon>metagenomes</taxon>
        <taxon>ecological metagenomes</taxon>
    </lineage>
</organism>